<dbReference type="OrthoDB" id="14886at10239"/>
<feature type="domain" description="Cyanophage baseplate Pam3 plug gp18" evidence="1">
    <location>
        <begin position="1"/>
        <end position="92"/>
    </location>
</feature>
<keyword evidence="3" id="KW-1185">Reference proteome</keyword>
<name>A0A2H4P6U5_9CAUD</name>
<dbReference type="InterPro" id="IPR054252">
    <property type="entry name" value="Pam3_gp18"/>
</dbReference>
<dbReference type="Proteomes" id="UP000241090">
    <property type="component" value="Segment"/>
</dbReference>
<dbReference type="EMBL" id="MG018926">
    <property type="protein sequence ID" value="ATW57892.1"/>
    <property type="molecule type" value="Genomic_DNA"/>
</dbReference>
<gene>
    <name evidence="2" type="ORF">CNR33_00046</name>
</gene>
<reference evidence="2 3" key="1">
    <citation type="submission" date="2017-09" db="EMBL/GenBank/DDBJ databases">
        <authorList>
            <person name="Ehlers B."/>
            <person name="Leendertz F.H."/>
        </authorList>
    </citation>
    <scope>NUCLEOTIDE SEQUENCE [LARGE SCALE GENOMIC DNA]</scope>
</reference>
<organism evidence="2 3">
    <name type="scientific">Pseudomonas phage tabernarius</name>
    <dbReference type="NCBI Taxonomy" id="2048978"/>
    <lineage>
        <taxon>Viruses</taxon>
        <taxon>Duplodnaviria</taxon>
        <taxon>Heunggongvirae</taxon>
        <taxon>Uroviricota</taxon>
        <taxon>Caudoviricetes</taxon>
        <taxon>Lindbergviridae</taxon>
        <taxon>Tabernariusvirus</taxon>
        <taxon>Tabernariusvirus tabernarius</taxon>
    </lineage>
</organism>
<evidence type="ECO:0000259" key="1">
    <source>
        <dbReference type="Pfam" id="PF22479"/>
    </source>
</evidence>
<protein>
    <recommendedName>
        <fullName evidence="1">Cyanophage baseplate Pam3 plug gp18 domain-containing protein</fullName>
    </recommendedName>
</protein>
<dbReference type="Pfam" id="PF22479">
    <property type="entry name" value="Pam3_gp18"/>
    <property type="match status" value="1"/>
</dbReference>
<proteinExistence type="predicted"/>
<sequence length="106" mass="12037">MLPIPLTALANQEVSFNADNAYWELHVYQAVDQMYADIVRDGVTIVSGTRCLAGIGVMPYSYMHMPNFGNFVFDNVVDWNNFGTTCKMYYLDVTEWAAYKVAFEGQ</sequence>
<accession>A0A2H4P6U5</accession>
<evidence type="ECO:0000313" key="2">
    <source>
        <dbReference type="EMBL" id="ATW57892.1"/>
    </source>
</evidence>
<evidence type="ECO:0000313" key="3">
    <source>
        <dbReference type="Proteomes" id="UP000241090"/>
    </source>
</evidence>